<evidence type="ECO:0000256" key="5">
    <source>
        <dbReference type="ARBA" id="ARBA00023136"/>
    </source>
</evidence>
<sequence length="89" mass="9357">MIHVDIVSQAGRMWEGTAESVVVTTETGETGILKNHQPLLALLVAGQVRVTDLDGTKHVFDCGEGFVTVDDNQVIIAVDAAHEVASSAA</sequence>
<dbReference type="AlphaFoldDB" id="A0A0K9EQV1"/>
<dbReference type="InterPro" id="IPR036771">
    <property type="entry name" value="ATPsynth_dsu/esu_N"/>
</dbReference>
<evidence type="ECO:0000313" key="14">
    <source>
        <dbReference type="Proteomes" id="UP000269974"/>
    </source>
</evidence>
<evidence type="ECO:0000313" key="13">
    <source>
        <dbReference type="Proteomes" id="UP000182744"/>
    </source>
</evidence>
<dbReference type="CDD" id="cd12152">
    <property type="entry name" value="F1-ATPase_delta"/>
    <property type="match status" value="1"/>
</dbReference>
<keyword evidence="13" id="KW-1185">Reference proteome</keyword>
<evidence type="ECO:0000256" key="7">
    <source>
        <dbReference type="ARBA" id="ARBA00023310"/>
    </source>
</evidence>
<keyword evidence="3 8" id="KW-0813">Transport</keyword>
<dbReference type="Pfam" id="PF02823">
    <property type="entry name" value="ATP-synt_DE_N"/>
    <property type="match status" value="1"/>
</dbReference>
<dbReference type="RefSeq" id="WP_049620477.1">
    <property type="nucleotide sequence ID" value="NZ_FNAU01000007.1"/>
</dbReference>
<keyword evidence="6 8" id="KW-0139">CF(1)</keyword>
<reference evidence="12 14" key="3">
    <citation type="submission" date="2018-11" db="EMBL/GenBank/DDBJ databases">
        <authorList>
            <consortium name="Pathogen Informatics"/>
        </authorList>
    </citation>
    <scope>NUCLEOTIDE SEQUENCE [LARGE SCALE GENOMIC DNA]</scope>
    <source>
        <strain evidence="12 14">NCTC10327</strain>
    </source>
</reference>
<dbReference type="PATRIC" id="fig|1657.3.peg.2039"/>
<comment type="subunit">
    <text evidence="8">F-type ATPases have 2 components, CF(1) - the catalytic core - and CF(0) - the membrane proton channel. CF(1) has five subunits: alpha(3), beta(3), gamma(1), delta(1), epsilon(1). CF(0) has three main subunits: a, b and c.</text>
</comment>
<dbReference type="Proteomes" id="UP001273799">
    <property type="component" value="Unassembled WGS sequence"/>
</dbReference>
<dbReference type="InterPro" id="IPR001469">
    <property type="entry name" value="ATP_synth_F1_dsu/esu"/>
</dbReference>
<organism evidence="12 14">
    <name type="scientific">Actinobaculum suis</name>
    <dbReference type="NCBI Taxonomy" id="1657"/>
    <lineage>
        <taxon>Bacteria</taxon>
        <taxon>Bacillati</taxon>
        <taxon>Actinomycetota</taxon>
        <taxon>Actinomycetes</taxon>
        <taxon>Actinomycetales</taxon>
        <taxon>Actinomycetaceae</taxon>
        <taxon>Actinobaculum</taxon>
    </lineage>
</organism>
<keyword evidence="12" id="KW-0378">Hydrolase</keyword>
<keyword evidence="4 8" id="KW-0406">Ion transport</keyword>
<dbReference type="NCBIfam" id="NF009977">
    <property type="entry name" value="PRK13442.1"/>
    <property type="match status" value="1"/>
</dbReference>
<evidence type="ECO:0000256" key="2">
    <source>
        <dbReference type="ARBA" id="ARBA00005712"/>
    </source>
</evidence>
<comment type="similarity">
    <text evidence="2 8">Belongs to the ATPase epsilon chain family.</text>
</comment>
<dbReference type="GO" id="GO:0016787">
    <property type="term" value="F:hydrolase activity"/>
    <property type="evidence" value="ECO:0007669"/>
    <property type="project" value="UniProtKB-KW"/>
</dbReference>
<evidence type="ECO:0000313" key="11">
    <source>
        <dbReference type="EMBL" id="SDE38113.1"/>
    </source>
</evidence>
<keyword evidence="5" id="KW-0472">Membrane</keyword>
<evidence type="ECO:0000256" key="3">
    <source>
        <dbReference type="ARBA" id="ARBA00022448"/>
    </source>
</evidence>
<evidence type="ECO:0000256" key="8">
    <source>
        <dbReference type="RuleBase" id="RU003656"/>
    </source>
</evidence>
<dbReference type="OrthoDB" id="9791445at2"/>
<dbReference type="NCBIfam" id="TIGR01216">
    <property type="entry name" value="ATP_synt_epsi"/>
    <property type="match status" value="1"/>
</dbReference>
<comment type="subcellular location">
    <subcellularLocation>
        <location evidence="1">Cell membrane</location>
        <topology evidence="1">Peripheral membrane protein</topology>
    </subcellularLocation>
</comment>
<accession>A0A0K9EQV1</accession>
<feature type="domain" description="ATP synthase F1 complex delta/epsilon subunit N-terminal" evidence="9">
    <location>
        <begin position="2"/>
        <end position="81"/>
    </location>
</feature>
<evidence type="ECO:0000256" key="4">
    <source>
        <dbReference type="ARBA" id="ARBA00023065"/>
    </source>
</evidence>
<dbReference type="Proteomes" id="UP000182744">
    <property type="component" value="Unassembled WGS sequence"/>
</dbReference>
<name>A0A0K9EQV1_9ACTO</name>
<dbReference type="GO" id="GO:0046933">
    <property type="term" value="F:proton-transporting ATP synthase activity, rotational mechanism"/>
    <property type="evidence" value="ECO:0007669"/>
    <property type="project" value="InterPro"/>
</dbReference>
<dbReference type="GO" id="GO:0045259">
    <property type="term" value="C:proton-transporting ATP synthase complex"/>
    <property type="evidence" value="ECO:0007669"/>
    <property type="project" value="UniProtKB-KW"/>
</dbReference>
<dbReference type="EMBL" id="FNAU01000007">
    <property type="protein sequence ID" value="SDE38113.1"/>
    <property type="molecule type" value="Genomic_DNA"/>
</dbReference>
<dbReference type="SUPFAM" id="SSF51344">
    <property type="entry name" value="Epsilon subunit of F1F0-ATP synthase N-terminal domain"/>
    <property type="match status" value="1"/>
</dbReference>
<protein>
    <submittedName>
        <fullName evidence="10 12">ATP synthase subunit epsilon</fullName>
        <ecNumber evidence="12">3.6.3.14</ecNumber>
    </submittedName>
    <submittedName>
        <fullName evidence="11">F-type H+-transporting ATPase subunit epsilon</fullName>
    </submittedName>
</protein>
<dbReference type="STRING" id="1657.ACU20_06780"/>
<reference evidence="11" key="1">
    <citation type="submission" date="2016-10" db="EMBL/GenBank/DDBJ databases">
        <authorList>
            <person name="Varghese N."/>
            <person name="Submissions S."/>
        </authorList>
    </citation>
    <scope>NUCLEOTIDE SEQUENCE</scope>
    <source>
        <strain evidence="11">DSM 20639</strain>
    </source>
</reference>
<dbReference type="Proteomes" id="UP000269974">
    <property type="component" value="Unassembled WGS sequence"/>
</dbReference>
<reference evidence="13" key="2">
    <citation type="submission" date="2016-10" db="EMBL/GenBank/DDBJ databases">
        <authorList>
            <person name="Varghese N."/>
        </authorList>
    </citation>
    <scope>NUCLEOTIDE SEQUENCE [LARGE SCALE GENOMIC DNA]</scope>
    <source>
        <strain evidence="13">DSM 20639</strain>
    </source>
</reference>
<evidence type="ECO:0000256" key="6">
    <source>
        <dbReference type="ARBA" id="ARBA00023196"/>
    </source>
</evidence>
<gene>
    <name evidence="12" type="primary">atpC</name>
    <name evidence="12" type="ORF">NCTC10327_01675</name>
    <name evidence="10" type="ORF">R6G71_02880</name>
    <name evidence="11" type="ORF">SAMN05421878_10793</name>
</gene>
<dbReference type="InterPro" id="IPR020546">
    <property type="entry name" value="ATP_synth_F1_dsu/esu_N"/>
</dbReference>
<proteinExistence type="inferred from homology"/>
<dbReference type="Gene3D" id="2.60.15.10">
    <property type="entry name" value="F0F1 ATP synthase delta/epsilon subunit, N-terminal"/>
    <property type="match status" value="1"/>
</dbReference>
<evidence type="ECO:0000259" key="9">
    <source>
        <dbReference type="Pfam" id="PF02823"/>
    </source>
</evidence>
<evidence type="ECO:0000313" key="10">
    <source>
        <dbReference type="EMBL" id="MDY5152998.1"/>
    </source>
</evidence>
<dbReference type="EMBL" id="UYIO01000001">
    <property type="protein sequence ID" value="VDG77051.1"/>
    <property type="molecule type" value="Genomic_DNA"/>
</dbReference>
<dbReference type="EC" id="3.6.3.14" evidence="12"/>
<dbReference type="PANTHER" id="PTHR13822">
    <property type="entry name" value="ATP SYNTHASE DELTA/EPSILON CHAIN"/>
    <property type="match status" value="1"/>
</dbReference>
<dbReference type="PANTHER" id="PTHR13822:SF10">
    <property type="entry name" value="ATP SYNTHASE EPSILON CHAIN, CHLOROPLASTIC"/>
    <property type="match status" value="1"/>
</dbReference>
<dbReference type="EMBL" id="JAWNFU010000001">
    <property type="protein sequence ID" value="MDY5152998.1"/>
    <property type="molecule type" value="Genomic_DNA"/>
</dbReference>
<evidence type="ECO:0000313" key="12">
    <source>
        <dbReference type="EMBL" id="VDG77051.1"/>
    </source>
</evidence>
<evidence type="ECO:0000256" key="1">
    <source>
        <dbReference type="ARBA" id="ARBA00004202"/>
    </source>
</evidence>
<dbReference type="GO" id="GO:0005886">
    <property type="term" value="C:plasma membrane"/>
    <property type="evidence" value="ECO:0007669"/>
    <property type="project" value="UniProtKB-SubCell"/>
</dbReference>
<reference evidence="10" key="4">
    <citation type="submission" date="2023-10" db="EMBL/GenBank/DDBJ databases">
        <title>Whole Genome based description of the genera Actinobaculum and Actinotignum reveals a complex phylogenetic relationship within the species included in the genus Actinotignum.</title>
        <authorList>
            <person name="Jensen C.S."/>
            <person name="Dargis R."/>
            <person name="Kemp M."/>
            <person name="Christensen J.J."/>
        </authorList>
    </citation>
    <scope>NUCLEOTIDE SEQUENCE</scope>
    <source>
        <strain evidence="10">Actinobaculum_suis_CCUG19206T</strain>
    </source>
</reference>
<keyword evidence="7 8" id="KW-0066">ATP synthesis</keyword>